<name>A0A8H6HQ65_9AGAR</name>
<feature type="transmembrane region" description="Helical" evidence="1">
    <location>
        <begin position="95"/>
        <end position="116"/>
    </location>
</feature>
<feature type="transmembrane region" description="Helical" evidence="1">
    <location>
        <begin position="128"/>
        <end position="154"/>
    </location>
</feature>
<comment type="caution">
    <text evidence="3">The sequence shown here is derived from an EMBL/GenBank/DDBJ whole genome shotgun (WGS) entry which is preliminary data.</text>
</comment>
<dbReference type="Proteomes" id="UP000521943">
    <property type="component" value="Unassembled WGS sequence"/>
</dbReference>
<feature type="transmembrane region" description="Helical" evidence="1">
    <location>
        <begin position="25"/>
        <end position="42"/>
    </location>
</feature>
<dbReference type="InterPro" id="IPR045340">
    <property type="entry name" value="DUF6533"/>
</dbReference>
<feature type="transmembrane region" description="Helical" evidence="1">
    <location>
        <begin position="174"/>
        <end position="199"/>
    </location>
</feature>
<feature type="transmembrane region" description="Helical" evidence="1">
    <location>
        <begin position="62"/>
        <end position="83"/>
    </location>
</feature>
<keyword evidence="1" id="KW-0472">Membrane</keyword>
<evidence type="ECO:0000313" key="3">
    <source>
        <dbReference type="EMBL" id="KAF6750704.1"/>
    </source>
</evidence>
<feature type="transmembrane region" description="Helical" evidence="1">
    <location>
        <begin position="220"/>
        <end position="240"/>
    </location>
</feature>
<organism evidence="3 4">
    <name type="scientific">Ephemerocybe angulata</name>
    <dbReference type="NCBI Taxonomy" id="980116"/>
    <lineage>
        <taxon>Eukaryota</taxon>
        <taxon>Fungi</taxon>
        <taxon>Dikarya</taxon>
        <taxon>Basidiomycota</taxon>
        <taxon>Agaricomycotina</taxon>
        <taxon>Agaricomycetes</taxon>
        <taxon>Agaricomycetidae</taxon>
        <taxon>Agaricales</taxon>
        <taxon>Agaricineae</taxon>
        <taxon>Psathyrellaceae</taxon>
        <taxon>Ephemerocybe</taxon>
    </lineage>
</organism>
<protein>
    <recommendedName>
        <fullName evidence="2">DUF6533 domain-containing protein</fullName>
    </recommendedName>
</protein>
<keyword evidence="1" id="KW-1133">Transmembrane helix</keyword>
<evidence type="ECO:0000259" key="2">
    <source>
        <dbReference type="Pfam" id="PF20151"/>
    </source>
</evidence>
<feature type="domain" description="DUF6533" evidence="2">
    <location>
        <begin position="28"/>
        <end position="73"/>
    </location>
</feature>
<reference evidence="3 4" key="1">
    <citation type="submission" date="2020-07" db="EMBL/GenBank/DDBJ databases">
        <title>Comparative genomics of pyrophilous fungi reveals a link between fire events and developmental genes.</title>
        <authorList>
            <consortium name="DOE Joint Genome Institute"/>
            <person name="Steindorff A.S."/>
            <person name="Carver A."/>
            <person name="Calhoun S."/>
            <person name="Stillman K."/>
            <person name="Liu H."/>
            <person name="Lipzen A."/>
            <person name="Pangilinan J."/>
            <person name="Labutti K."/>
            <person name="Bruns T.D."/>
            <person name="Grigoriev I.V."/>
        </authorList>
    </citation>
    <scope>NUCLEOTIDE SEQUENCE [LARGE SCALE GENOMIC DNA]</scope>
    <source>
        <strain evidence="3 4">CBS 144469</strain>
    </source>
</reference>
<gene>
    <name evidence="3" type="ORF">DFP72DRAFT_909850</name>
</gene>
<dbReference type="Pfam" id="PF20151">
    <property type="entry name" value="DUF6533"/>
    <property type="match status" value="1"/>
</dbReference>
<sequence>MDPSDPAAIAAFVKLLVDGYEAARIANYLAVSGMALVAADYIHTFPDEVRLMWPTPWSLPKVLFFALRYYVFINNIFAAIYNFPINSSTSQCKAAFVRLAISAPLLFIMAEAILLVRVYAFSGRNKWMLAYLVFHFLAVHAAVIGLLAKFVMSVRFDPLPFTDLPCFPTAANGSLLGTVYTIVLGSVVVVMFIMMWIAVRKHRAFNNRNPLLTVFYHDGVFYFITLSALASANIFMNYTAPEAYKLLLSQIESDLHAILATRMILHLRGSVETTDDAISTEGSWRPIQQKKQRDRTADAMNFSTAAVYKRRQHHGVNVPMEVMTGQQARGDGVMVVTTKDVYDYE</sequence>
<dbReference type="OrthoDB" id="2645170at2759"/>
<dbReference type="EMBL" id="JACGCI010000055">
    <property type="protein sequence ID" value="KAF6750704.1"/>
    <property type="molecule type" value="Genomic_DNA"/>
</dbReference>
<dbReference type="AlphaFoldDB" id="A0A8H6HQ65"/>
<evidence type="ECO:0000256" key="1">
    <source>
        <dbReference type="SAM" id="Phobius"/>
    </source>
</evidence>
<keyword evidence="4" id="KW-1185">Reference proteome</keyword>
<keyword evidence="1" id="KW-0812">Transmembrane</keyword>
<evidence type="ECO:0000313" key="4">
    <source>
        <dbReference type="Proteomes" id="UP000521943"/>
    </source>
</evidence>
<accession>A0A8H6HQ65</accession>
<proteinExistence type="predicted"/>